<reference evidence="2 3" key="1">
    <citation type="submission" date="2017-09" db="EMBL/GenBank/DDBJ databases">
        <authorList>
            <person name="Ehlers B."/>
            <person name="Leendertz F.H."/>
        </authorList>
    </citation>
    <scope>NUCLEOTIDE SEQUENCE [LARGE SCALE GENOMIC DNA]</scope>
    <source>
        <strain evidence="2 3">CGMCC 4.6857</strain>
    </source>
</reference>
<proteinExistence type="predicted"/>
<organism evidence="2 3">
    <name type="scientific">Paractinoplanes atraurantiacus</name>
    <dbReference type="NCBI Taxonomy" id="1036182"/>
    <lineage>
        <taxon>Bacteria</taxon>
        <taxon>Bacillati</taxon>
        <taxon>Actinomycetota</taxon>
        <taxon>Actinomycetes</taxon>
        <taxon>Micromonosporales</taxon>
        <taxon>Micromonosporaceae</taxon>
        <taxon>Paractinoplanes</taxon>
    </lineage>
</organism>
<accession>A0A285GZU2</accession>
<evidence type="ECO:0000313" key="3">
    <source>
        <dbReference type="Proteomes" id="UP000219612"/>
    </source>
</evidence>
<keyword evidence="3" id="KW-1185">Reference proteome</keyword>
<dbReference type="Proteomes" id="UP000219612">
    <property type="component" value="Unassembled WGS sequence"/>
</dbReference>
<evidence type="ECO:0000313" key="2">
    <source>
        <dbReference type="EMBL" id="SNY28988.1"/>
    </source>
</evidence>
<dbReference type="EMBL" id="OBDY01000003">
    <property type="protein sequence ID" value="SNY28988.1"/>
    <property type="molecule type" value="Genomic_DNA"/>
</dbReference>
<name>A0A285GZU2_9ACTN</name>
<dbReference type="OrthoDB" id="3695711at2"/>
<sequence>MGIRDEWNKAKADNGLGNGGIAQNTKQLQLGDEAAKAYAAGDWYFTPKLNAPATHHGLSGNISDWARMIRAITEAGWNLQHWTVAQDAQGRPEAYPVFIRRQA</sequence>
<protein>
    <submittedName>
        <fullName evidence="2">Uncharacterized protein</fullName>
    </submittedName>
</protein>
<feature type="region of interest" description="Disordered" evidence="1">
    <location>
        <begin position="1"/>
        <end position="22"/>
    </location>
</feature>
<evidence type="ECO:0000256" key="1">
    <source>
        <dbReference type="SAM" id="MobiDB-lite"/>
    </source>
</evidence>
<dbReference type="RefSeq" id="WP_097319394.1">
    <property type="nucleotide sequence ID" value="NZ_OBDY01000003.1"/>
</dbReference>
<gene>
    <name evidence="2" type="ORF">SAMN05421748_103171</name>
</gene>
<dbReference type="AlphaFoldDB" id="A0A285GZU2"/>
<feature type="compositionally biased region" description="Basic and acidic residues" evidence="1">
    <location>
        <begin position="1"/>
        <end position="12"/>
    </location>
</feature>